<dbReference type="PANTHER" id="PTHR30001:SF1">
    <property type="entry name" value="RIBONUCLEASE E_G-LIKE PROTEIN, CHLOROPLASTIC"/>
    <property type="match status" value="1"/>
</dbReference>
<feature type="compositionally biased region" description="Low complexity" evidence="17">
    <location>
        <begin position="911"/>
        <end position="935"/>
    </location>
</feature>
<organism evidence="19 20">
    <name type="scientific">Sediminicurvatus halobius</name>
    <dbReference type="NCBI Taxonomy" id="2182432"/>
    <lineage>
        <taxon>Bacteria</taxon>
        <taxon>Pseudomonadati</taxon>
        <taxon>Pseudomonadota</taxon>
        <taxon>Gammaproteobacteria</taxon>
        <taxon>Chromatiales</taxon>
        <taxon>Ectothiorhodospiraceae</taxon>
        <taxon>Sediminicurvatus</taxon>
    </lineage>
</organism>
<feature type="compositionally biased region" description="Basic and acidic residues" evidence="17">
    <location>
        <begin position="688"/>
        <end position="703"/>
    </location>
</feature>
<dbReference type="EC" id="3.1.26.12" evidence="16"/>
<comment type="similarity">
    <text evidence="16">Belongs to the RNase E/G family. RNase E subfamily.</text>
</comment>
<dbReference type="GO" id="GO:0019843">
    <property type="term" value="F:rRNA binding"/>
    <property type="evidence" value="ECO:0007669"/>
    <property type="project" value="UniProtKB-KW"/>
</dbReference>
<dbReference type="Gene3D" id="3.40.1260.20">
    <property type="entry name" value="Ribonuclease E, catalytic domain"/>
    <property type="match status" value="1"/>
</dbReference>
<protein>
    <recommendedName>
        <fullName evidence="16">Ribonuclease E</fullName>
        <shortName evidence="16">RNase E</shortName>
        <ecNumber evidence="16">3.1.26.12</ecNumber>
    </recommendedName>
</protein>
<dbReference type="GO" id="GO:0008995">
    <property type="term" value="F:ribonuclease E activity"/>
    <property type="evidence" value="ECO:0007669"/>
    <property type="project" value="UniProtKB-EC"/>
</dbReference>
<evidence type="ECO:0000256" key="15">
    <source>
        <dbReference type="ARBA" id="ARBA00023136"/>
    </source>
</evidence>
<feature type="compositionally biased region" description="Basic residues" evidence="17">
    <location>
        <begin position="712"/>
        <end position="726"/>
    </location>
</feature>
<feature type="compositionally biased region" description="Low complexity" evidence="17">
    <location>
        <begin position="642"/>
        <end position="654"/>
    </location>
</feature>
<comment type="subcellular location">
    <subcellularLocation>
        <location evidence="16">Cytoplasm</location>
    </subcellularLocation>
    <subcellularLocation>
        <location evidence="16">Cell inner membrane</location>
        <topology evidence="16">Peripheral membrane protein</topology>
        <orientation evidence="16">Cytoplasmic side</orientation>
    </subcellularLocation>
</comment>
<keyword evidence="14 16" id="KW-0694">RNA-binding</keyword>
<dbReference type="GO" id="GO:0000049">
    <property type="term" value="F:tRNA binding"/>
    <property type="evidence" value="ECO:0007669"/>
    <property type="project" value="UniProtKB-KW"/>
</dbReference>
<evidence type="ECO:0000256" key="3">
    <source>
        <dbReference type="ARBA" id="ARBA00022490"/>
    </source>
</evidence>
<dbReference type="PANTHER" id="PTHR30001">
    <property type="entry name" value="RIBONUCLEASE"/>
    <property type="match status" value="1"/>
</dbReference>
<dbReference type="InterPro" id="IPR028878">
    <property type="entry name" value="RNase_E"/>
</dbReference>
<feature type="binding site" evidence="16">
    <location>
        <position position="303"/>
    </location>
    <ligand>
        <name>Mg(2+)</name>
        <dbReference type="ChEBI" id="CHEBI:18420"/>
        <note>catalytic</note>
    </ligand>
</feature>
<dbReference type="GO" id="GO:0008270">
    <property type="term" value="F:zinc ion binding"/>
    <property type="evidence" value="ECO:0007669"/>
    <property type="project" value="UniProtKB-UniRule"/>
</dbReference>
<feature type="compositionally biased region" description="Basic and acidic residues" evidence="17">
    <location>
        <begin position="655"/>
        <end position="671"/>
    </location>
</feature>
<dbReference type="InterPro" id="IPR012340">
    <property type="entry name" value="NA-bd_OB-fold"/>
</dbReference>
<dbReference type="PROSITE" id="PS50126">
    <property type="entry name" value="S1"/>
    <property type="match status" value="1"/>
</dbReference>
<evidence type="ECO:0000256" key="10">
    <source>
        <dbReference type="ARBA" id="ARBA00022759"/>
    </source>
</evidence>
<evidence type="ECO:0000256" key="12">
    <source>
        <dbReference type="ARBA" id="ARBA00022833"/>
    </source>
</evidence>
<evidence type="ECO:0000256" key="16">
    <source>
        <dbReference type="HAMAP-Rule" id="MF_00970"/>
    </source>
</evidence>
<keyword evidence="10 16" id="KW-0255">Endonuclease</keyword>
<keyword evidence="11 16" id="KW-0378">Hydrolase</keyword>
<keyword evidence="8 16" id="KW-0479">Metal-binding</keyword>
<dbReference type="GO" id="GO:0008033">
    <property type="term" value="P:tRNA processing"/>
    <property type="evidence" value="ECO:0007669"/>
    <property type="project" value="UniProtKB-UniRule"/>
</dbReference>
<keyword evidence="2 16" id="KW-1003">Cell membrane</keyword>
<evidence type="ECO:0000256" key="11">
    <source>
        <dbReference type="ARBA" id="ARBA00022801"/>
    </source>
</evidence>
<evidence type="ECO:0000256" key="5">
    <source>
        <dbReference type="ARBA" id="ARBA00022552"/>
    </source>
</evidence>
<dbReference type="SMART" id="SM00316">
    <property type="entry name" value="S1"/>
    <property type="match status" value="1"/>
</dbReference>
<keyword evidence="9 16" id="KW-0699">rRNA-binding</keyword>
<evidence type="ECO:0000256" key="6">
    <source>
        <dbReference type="ARBA" id="ARBA00022694"/>
    </source>
</evidence>
<keyword evidence="7 16" id="KW-0540">Nuclease</keyword>
<dbReference type="HAMAP" id="MF_00970">
    <property type="entry name" value="RNase_E"/>
    <property type="match status" value="1"/>
</dbReference>
<gene>
    <name evidence="16" type="primary">rne</name>
    <name evidence="19" type="ORF">DEM34_09145</name>
</gene>
<evidence type="ECO:0000259" key="18">
    <source>
        <dbReference type="PROSITE" id="PS50126"/>
    </source>
</evidence>
<evidence type="ECO:0000256" key="9">
    <source>
        <dbReference type="ARBA" id="ARBA00022730"/>
    </source>
</evidence>
<comment type="catalytic activity">
    <reaction evidence="16">
        <text>Endonucleolytic cleavage of single-stranded RNA in A- and U-rich regions.</text>
        <dbReference type="EC" id="3.1.26.12"/>
    </reaction>
</comment>
<dbReference type="FunFam" id="2.40.50.140:FF:000040">
    <property type="entry name" value="Ribonuclease E"/>
    <property type="match status" value="1"/>
</dbReference>
<evidence type="ECO:0000256" key="14">
    <source>
        <dbReference type="ARBA" id="ARBA00022884"/>
    </source>
</evidence>
<evidence type="ECO:0000256" key="7">
    <source>
        <dbReference type="ARBA" id="ARBA00022722"/>
    </source>
</evidence>
<keyword evidence="3 16" id="KW-0963">Cytoplasm</keyword>
<dbReference type="SUPFAM" id="SSF50249">
    <property type="entry name" value="Nucleic acid-binding proteins"/>
    <property type="match status" value="1"/>
</dbReference>
<evidence type="ECO:0000256" key="17">
    <source>
        <dbReference type="SAM" id="MobiDB-lite"/>
    </source>
</evidence>
<comment type="similarity">
    <text evidence="1">Belongs to the RNase E/G family. RNase G subfamily.</text>
</comment>
<keyword evidence="12 16" id="KW-0862">Zinc</keyword>
<evidence type="ECO:0000256" key="2">
    <source>
        <dbReference type="ARBA" id="ARBA00022475"/>
    </source>
</evidence>
<dbReference type="GO" id="GO:0006364">
    <property type="term" value="P:rRNA processing"/>
    <property type="evidence" value="ECO:0007669"/>
    <property type="project" value="UniProtKB-UniRule"/>
</dbReference>
<dbReference type="InterPro" id="IPR019307">
    <property type="entry name" value="RNA-bd_AU-1/RNase_E/G"/>
</dbReference>
<dbReference type="GO" id="GO:0000287">
    <property type="term" value="F:magnesium ion binding"/>
    <property type="evidence" value="ECO:0007669"/>
    <property type="project" value="UniProtKB-UniRule"/>
</dbReference>
<sequence>MKRMLINATQPEELRVALVDGQSLYDLDIETPARERKKANIYKGKITRVEPSLEAAFVQYGAERHGFLPFKEIARSYFQGGDDADPAKVSIQDVIKEGQEVVVQVEKEERGNKGAALTTFVSLAGRYLVLMPNNPRAGGVSRRIEGPDRSEIRDALRELDVPEGMGLIVRTAGVGRNAEELQWDLDYLLNLWSAVQKAAEERPAPFLIYQESNVIIRALRDYLRSDIGEILVDDREIYESAREFMQQVMPHNLQKLKLYEDSVPLFTRYQIESQIESAFQREVRLPSGGVIVIDHTEALISIDINSARATKGADIEETALKTNLEAADEIARQLRLRDLGGLIVIDFIDMGPNRNQREVENRLREAVKQDRARVQVSRISRFGLLEMSRQRLRSSLGESSLEVCSRCSGQGTVRSVESLALSVLRIIEEEAMKDKTGKVLAQLPVDVATFLLNEKRSILGTIEERNGVDIILIPNRQLETPHYELQRIRSDDDTAEDASYRLASEESGPSRAEQLMTSERPRSEQPAVRSVAPATPAPAPTPSKPAAAEQAPAEAPEAAAEPPRAPGLIGWLRRLVTGSEVTDAGSSGQEEQQEAEGGQARSGGSNARRRRSSSAGGGRSGSRGGQRRPRSSSGGGERSDDTGSSGEGEASARATDTDRPRDGRKPRKDTPTTDAAPAEDGGKAAATDSRETAASDGSSEKSAESGSSGSGRSRRGRRGGRRRRRGGSGEGSDGAQESRQEASHQGNGEAPAEADNTDQKDAAAPSRPEPAPQEPAEDTRPAAQGGSSAEAREDAQRAPKPAAEAPADAGGNDAAAERPPSARPHGLRDDDPRRWSGRPRIPRQDTGDTAAVTESAPAASADGTQAAPAPDEKGRQGHGEGAAQTSADTAGQDDGAGPNTPRSAAPDVQSAGEPTQAPAAPEEGPAATEPRPEVSAGGGASSGTETAAGERSTREGQSGAADGEYDGDAEQPRAVGADDVRRE</sequence>
<keyword evidence="5 16" id="KW-0698">rRNA processing</keyword>
<evidence type="ECO:0000256" key="13">
    <source>
        <dbReference type="ARBA" id="ARBA00022842"/>
    </source>
</evidence>
<comment type="cofactor">
    <cofactor evidence="16">
        <name>Zn(2+)</name>
        <dbReference type="ChEBI" id="CHEBI:29105"/>
    </cofactor>
    <text evidence="16">Binds 2 Zn(2+) ions per homotetramer.</text>
</comment>
<keyword evidence="15 16" id="KW-0472">Membrane</keyword>
<dbReference type="CDD" id="cd04453">
    <property type="entry name" value="S1_RNase_E"/>
    <property type="match status" value="1"/>
</dbReference>
<dbReference type="Gene3D" id="2.40.50.140">
    <property type="entry name" value="Nucleic acid-binding proteins"/>
    <property type="match status" value="1"/>
</dbReference>
<evidence type="ECO:0000256" key="8">
    <source>
        <dbReference type="ARBA" id="ARBA00022723"/>
    </source>
</evidence>
<feature type="compositionally biased region" description="Low complexity" evidence="17">
    <location>
        <begin position="798"/>
        <end position="814"/>
    </location>
</feature>
<comment type="cofactor">
    <cofactor evidence="16">
        <name>Mg(2+)</name>
        <dbReference type="ChEBI" id="CHEBI:18420"/>
    </cofactor>
    <text evidence="16">Binds 1 Mg(2+) ion per subunit.</text>
</comment>
<reference evidence="19 20" key="1">
    <citation type="submission" date="2018-05" db="EMBL/GenBank/DDBJ databases">
        <title>Spiribacter halobius sp. nov., a moderately halophilic bacterium isolated from marine solar saltern.</title>
        <authorList>
            <person name="Zheng W.-S."/>
            <person name="Lu D.-C."/>
            <person name="Du Z.-J."/>
        </authorList>
    </citation>
    <scope>NUCLEOTIDE SEQUENCE [LARGE SCALE GENOMIC DNA]</scope>
    <source>
        <strain evidence="19 20">E85</strain>
    </source>
</reference>
<dbReference type="GO" id="GO:0005737">
    <property type="term" value="C:cytoplasm"/>
    <property type="evidence" value="ECO:0007669"/>
    <property type="project" value="UniProtKB-SubCell"/>
</dbReference>
<feature type="binding site" evidence="16">
    <location>
        <position position="404"/>
    </location>
    <ligand>
        <name>Zn(2+)</name>
        <dbReference type="ChEBI" id="CHEBI:29105"/>
        <note>ligand shared between dimeric partners</note>
    </ligand>
</feature>
<dbReference type="RefSeq" id="WP_109678473.1">
    <property type="nucleotide sequence ID" value="NZ_CP086615.1"/>
</dbReference>
<feature type="compositionally biased region" description="Gly residues" evidence="17">
    <location>
        <begin position="615"/>
        <end position="624"/>
    </location>
</feature>
<dbReference type="Pfam" id="PF20833">
    <property type="entry name" value="RNase_E_G_Thio"/>
    <property type="match status" value="1"/>
</dbReference>
<dbReference type="NCBIfam" id="TIGR00757">
    <property type="entry name" value="RNaseEG"/>
    <property type="match status" value="1"/>
</dbReference>
<dbReference type="InterPro" id="IPR048583">
    <property type="entry name" value="RNase_E_G_thioredoxin-like"/>
</dbReference>
<feature type="compositionally biased region" description="Low complexity" evidence="17">
    <location>
        <begin position="849"/>
        <end position="861"/>
    </location>
</feature>
<dbReference type="GO" id="GO:0006402">
    <property type="term" value="P:mRNA catabolic process"/>
    <property type="evidence" value="ECO:0007669"/>
    <property type="project" value="UniProtKB-UniRule"/>
</dbReference>
<accession>A0A2U2N2C4</accession>
<dbReference type="AlphaFoldDB" id="A0A2U2N2C4"/>
<dbReference type="Proteomes" id="UP000245474">
    <property type="component" value="Unassembled WGS sequence"/>
</dbReference>
<evidence type="ECO:0000256" key="1">
    <source>
        <dbReference type="ARBA" id="ARBA00005663"/>
    </source>
</evidence>
<feature type="binding site" evidence="16">
    <location>
        <position position="407"/>
    </location>
    <ligand>
        <name>Zn(2+)</name>
        <dbReference type="ChEBI" id="CHEBI:29105"/>
        <note>ligand shared between dimeric partners</note>
    </ligand>
</feature>
<evidence type="ECO:0000256" key="4">
    <source>
        <dbReference type="ARBA" id="ARBA00022519"/>
    </source>
</evidence>
<dbReference type="InterPro" id="IPR003029">
    <property type="entry name" value="S1_domain"/>
</dbReference>
<dbReference type="Pfam" id="PF00575">
    <property type="entry name" value="S1"/>
    <property type="match status" value="1"/>
</dbReference>
<name>A0A2U2N2C4_9GAMM</name>
<dbReference type="NCBIfam" id="NF008074">
    <property type="entry name" value="PRK10811.1"/>
    <property type="match status" value="1"/>
</dbReference>
<keyword evidence="6 16" id="KW-0819">tRNA processing</keyword>
<keyword evidence="4 16" id="KW-0997">Cell inner membrane</keyword>
<proteinExistence type="inferred from homology"/>
<keyword evidence="13 16" id="KW-0460">Magnesium</keyword>
<evidence type="ECO:0000313" key="19">
    <source>
        <dbReference type="EMBL" id="PWG63232.1"/>
    </source>
</evidence>
<feature type="region of interest" description="Required for zinc-mediated homotetramerization and catalytic activity" evidence="16">
    <location>
        <begin position="404"/>
        <end position="407"/>
    </location>
</feature>
<evidence type="ECO:0000313" key="20">
    <source>
        <dbReference type="Proteomes" id="UP000245474"/>
    </source>
</evidence>
<dbReference type="EMBL" id="QFFI01000012">
    <property type="protein sequence ID" value="PWG63232.1"/>
    <property type="molecule type" value="Genomic_DNA"/>
</dbReference>
<feature type="region of interest" description="Disordered" evidence="17">
    <location>
        <begin position="487"/>
        <end position="983"/>
    </location>
</feature>
<dbReference type="GO" id="GO:0009898">
    <property type="term" value="C:cytoplasmic side of plasma membrane"/>
    <property type="evidence" value="ECO:0007669"/>
    <property type="project" value="UniProtKB-UniRule"/>
</dbReference>
<feature type="compositionally biased region" description="Low complexity" evidence="17">
    <location>
        <begin position="584"/>
        <end position="606"/>
    </location>
</feature>
<feature type="binding site" evidence="16">
    <location>
        <position position="346"/>
    </location>
    <ligand>
        <name>Mg(2+)</name>
        <dbReference type="ChEBI" id="CHEBI:18420"/>
        <note>catalytic</note>
    </ligand>
</feature>
<feature type="compositionally biased region" description="Low complexity" evidence="17">
    <location>
        <begin position="674"/>
        <end position="686"/>
    </location>
</feature>
<feature type="domain" description="S1 motif" evidence="18">
    <location>
        <begin position="39"/>
        <end position="120"/>
    </location>
</feature>
<dbReference type="InterPro" id="IPR004659">
    <property type="entry name" value="RNase_E/G"/>
</dbReference>
<dbReference type="OrthoDB" id="9804278at2"/>
<comment type="function">
    <text evidence="16">Endoribonuclease that plays a central role in RNA processing and decay. Required for the maturation of 5S and 16S rRNAs and the majority of tRNAs. Also involved in the degradation of most mRNAs.</text>
</comment>
<dbReference type="Pfam" id="PF10150">
    <property type="entry name" value="RNase_E_G"/>
    <property type="match status" value="1"/>
</dbReference>
<feature type="compositionally biased region" description="Low complexity" evidence="17">
    <location>
        <begin position="544"/>
        <end position="562"/>
    </location>
</feature>
<keyword evidence="20" id="KW-1185">Reference proteome</keyword>
<comment type="subunit">
    <text evidence="16">Component of the RNA degradosome, which is a multiprotein complex involved in RNA processing and mRNA degradation. Within the RNA degradosome, RNase E assembles into a homotetramer formed by a dimer of dimers.</text>
</comment>
<keyword evidence="16" id="KW-0820">tRNA-binding</keyword>
<comment type="caution">
    <text evidence="19">The sequence shown here is derived from an EMBL/GenBank/DDBJ whole genome shotgun (WGS) entry which is preliminary data.</text>
</comment>